<keyword evidence="5" id="KW-1185">Reference proteome</keyword>
<evidence type="ECO:0000313" key="4">
    <source>
        <dbReference type="EMBL" id="MFD0961798.1"/>
    </source>
</evidence>
<protein>
    <submittedName>
        <fullName evidence="4">Two-component system regulatory protein YycI</fullName>
    </submittedName>
</protein>
<feature type="domain" description="Regulatory protein YycH-like" evidence="3">
    <location>
        <begin position="109"/>
        <end position="232"/>
    </location>
</feature>
<dbReference type="Pfam" id="PF09648">
    <property type="entry name" value="YycI"/>
    <property type="match status" value="1"/>
</dbReference>
<gene>
    <name evidence="4" type="primary">yycI</name>
    <name evidence="4" type="ORF">ACFQ2I_20865</name>
</gene>
<evidence type="ECO:0000256" key="1">
    <source>
        <dbReference type="SAM" id="MobiDB-lite"/>
    </source>
</evidence>
<dbReference type="Proteomes" id="UP001596989">
    <property type="component" value="Unassembled WGS sequence"/>
</dbReference>
<evidence type="ECO:0000259" key="3">
    <source>
        <dbReference type="Pfam" id="PF09648"/>
    </source>
</evidence>
<sequence length="262" mass="29506">MDWSRAKSVLIISFLMLNILLGYQLWLDIRTQLDANMNTAELPQDKLQLMQQKRISLTANLPSETPKLGDLTYLLHEDDAQGEEPIELLEPVDSADIFTKSELMKSLGDQVPELEEYGYDLHSNRDGVFVMYRVYEGRPMFNVRLELYNSNLKITGYRQQRVELISIGEQNKVLPAAKVVASLIETYLEAGAVISDIQLGYHGQIFDSEKQVAAPSWRVMLEDGKVYYVHAISGEVATDKQEGEDGDDTDSGAGLMLKQGNQ</sequence>
<evidence type="ECO:0000256" key="2">
    <source>
        <dbReference type="SAM" id="Phobius"/>
    </source>
</evidence>
<accession>A0ABW3HW72</accession>
<dbReference type="EMBL" id="JBHTJZ010000066">
    <property type="protein sequence ID" value="MFD0961798.1"/>
    <property type="molecule type" value="Genomic_DNA"/>
</dbReference>
<feature type="transmembrane region" description="Helical" evidence="2">
    <location>
        <begin position="9"/>
        <end position="27"/>
    </location>
</feature>
<evidence type="ECO:0000313" key="5">
    <source>
        <dbReference type="Proteomes" id="UP001596989"/>
    </source>
</evidence>
<keyword evidence="2" id="KW-1133">Transmembrane helix</keyword>
<keyword evidence="2" id="KW-0472">Membrane</keyword>
<comment type="caution">
    <text evidence="4">The sequence shown here is derived from an EMBL/GenBank/DDBJ whole genome shotgun (WGS) entry which is preliminary data.</text>
</comment>
<keyword evidence="2" id="KW-0812">Transmembrane</keyword>
<name>A0ABW3HW72_9BACL</name>
<reference evidence="5" key="1">
    <citation type="journal article" date="2019" name="Int. J. Syst. Evol. Microbiol.">
        <title>The Global Catalogue of Microorganisms (GCM) 10K type strain sequencing project: providing services to taxonomists for standard genome sequencing and annotation.</title>
        <authorList>
            <consortium name="The Broad Institute Genomics Platform"/>
            <consortium name="The Broad Institute Genome Sequencing Center for Infectious Disease"/>
            <person name="Wu L."/>
            <person name="Ma J."/>
        </authorList>
    </citation>
    <scope>NUCLEOTIDE SEQUENCE [LARGE SCALE GENOMIC DNA]</scope>
    <source>
        <strain evidence="5">CCUG 59129</strain>
    </source>
</reference>
<dbReference type="InterPro" id="IPR018604">
    <property type="entry name" value="YycI-like"/>
</dbReference>
<organism evidence="4 5">
    <name type="scientific">Paenibacillus chungangensis</name>
    <dbReference type="NCBI Taxonomy" id="696535"/>
    <lineage>
        <taxon>Bacteria</taxon>
        <taxon>Bacillati</taxon>
        <taxon>Bacillota</taxon>
        <taxon>Bacilli</taxon>
        <taxon>Bacillales</taxon>
        <taxon>Paenibacillaceae</taxon>
        <taxon>Paenibacillus</taxon>
    </lineage>
</organism>
<feature type="region of interest" description="Disordered" evidence="1">
    <location>
        <begin position="238"/>
        <end position="262"/>
    </location>
</feature>
<dbReference type="RefSeq" id="WP_377567711.1">
    <property type="nucleotide sequence ID" value="NZ_JBHTJZ010000066.1"/>
</dbReference>
<proteinExistence type="predicted"/>
<dbReference type="Gene3D" id="2.40.128.690">
    <property type="entry name" value="YycH protein, domain 3-like"/>
    <property type="match status" value="1"/>
</dbReference>